<proteinExistence type="predicted"/>
<accession>G3A857</accession>
<dbReference type="AlphaFoldDB" id="G3A857"/>
<name>G3A857_9RALS</name>
<organism evidence="1">
    <name type="scientific">Ralstonia syzygii R24</name>
    <dbReference type="NCBI Taxonomy" id="907261"/>
    <lineage>
        <taxon>Bacteria</taxon>
        <taxon>Pseudomonadati</taxon>
        <taxon>Pseudomonadota</taxon>
        <taxon>Betaproteobacteria</taxon>
        <taxon>Burkholderiales</taxon>
        <taxon>Burkholderiaceae</taxon>
        <taxon>Ralstonia</taxon>
        <taxon>Ralstonia solanacearum species complex</taxon>
    </lineage>
</organism>
<reference evidence="1" key="1">
    <citation type="journal article" date="2011" name="PLoS ONE">
        <title>Ralstonia syzygii, the Blood Disease Bacterium and some Asian R. solanacearum strains form a single genomic species despite divergent lifestyles.</title>
        <authorList>
            <person name="Remenant B."/>
            <person name="de Cambiaire J.C."/>
            <person name="Cellier G."/>
            <person name="Jacobs J.M."/>
            <person name="Mangenot S."/>
            <person name="Barbe V."/>
            <person name="Lajus A."/>
            <person name="Vallenet D."/>
            <person name="Medigue C."/>
            <person name="Fegan M."/>
            <person name="Allen C."/>
            <person name="Prior P."/>
        </authorList>
    </citation>
    <scope>NUCLEOTIDE SEQUENCE</scope>
    <source>
        <strain evidence="1">R24</strain>
    </source>
</reference>
<dbReference type="EMBL" id="FR854089">
    <property type="protein sequence ID" value="CCA86136.1"/>
    <property type="molecule type" value="Genomic_DNA"/>
</dbReference>
<evidence type="ECO:0000313" key="1">
    <source>
        <dbReference type="EMBL" id="CCA86136.1"/>
    </source>
</evidence>
<protein>
    <recommendedName>
        <fullName evidence="2">PAAR domain-containing protein</fullName>
    </recommendedName>
</protein>
<gene>
    <name evidence="1" type="ORF">RALSY_40343</name>
</gene>
<evidence type="ECO:0008006" key="2">
    <source>
        <dbReference type="Google" id="ProtNLM"/>
    </source>
</evidence>
<dbReference type="CDD" id="cd14744">
    <property type="entry name" value="PAAR_CT_2"/>
    <property type="match status" value="1"/>
</dbReference>
<dbReference type="Gene3D" id="2.60.200.60">
    <property type="match status" value="1"/>
</dbReference>
<dbReference type="RefSeq" id="WP_197332951.1">
    <property type="nucleotide sequence ID" value="NZ_CP115944.1"/>
</dbReference>
<sequence length="136" mass="13963">MQGSKPFILVGDYTSHGGKVFTGDQGSTVQGRAMAREGDLTVCPKCKGVFAILRGNGNTFDGRDGNKVYARHGDRTACGAQLLGSQWLTTASDQASASPAEPLTRAESVAAPTNSGVCLECLLKAAATGSATVIRG</sequence>
<reference evidence="1" key="2">
    <citation type="submission" date="2011-04" db="EMBL/GenBank/DDBJ databases">
        <authorList>
            <person name="Genoscope - CEA"/>
        </authorList>
    </citation>
    <scope>NUCLEOTIDE SEQUENCE</scope>
    <source>
        <strain evidence="1">R24</strain>
    </source>
</reference>
<dbReference type="Pfam" id="PF05488">
    <property type="entry name" value="PAAR_motif"/>
    <property type="match status" value="1"/>
</dbReference>
<dbReference type="InterPro" id="IPR008727">
    <property type="entry name" value="PAAR_motif"/>
</dbReference>